<dbReference type="Proteomes" id="UP000324222">
    <property type="component" value="Unassembled WGS sequence"/>
</dbReference>
<dbReference type="AlphaFoldDB" id="A0A5B7F1F3"/>
<accession>A0A5B7F1F3</accession>
<protein>
    <submittedName>
        <fullName evidence="1">Uncharacterized protein</fullName>
    </submittedName>
</protein>
<sequence length="250" mass="27017">MLAHQFVFGAGAECAASCILSASREPAMIEICLGVGNSSPHSSFPRKANQPLCDPCCTTPVLYSHEIHVTGVICVGGLSLFSSSNSRTRSNFEVSLSPGLKLARSDPSHDLPSLHSKKISKVNLESDDDEMSALSSLLPGVPGITPSLLSLPEYSSCLKIVAPQSSWRWSGLEEMGRGYVWVEEAVQLQTWSCIMVESCRATWLATLLDHRRSRLASNLFSTSIKSTSAPLPNLHSFVILKADDPSTQKI</sequence>
<comment type="caution">
    <text evidence="1">The sequence shown here is derived from an EMBL/GenBank/DDBJ whole genome shotgun (WGS) entry which is preliminary data.</text>
</comment>
<dbReference type="EMBL" id="VSRR010004284">
    <property type="protein sequence ID" value="MPC39176.1"/>
    <property type="molecule type" value="Genomic_DNA"/>
</dbReference>
<evidence type="ECO:0000313" key="1">
    <source>
        <dbReference type="EMBL" id="MPC39176.1"/>
    </source>
</evidence>
<keyword evidence="2" id="KW-1185">Reference proteome</keyword>
<gene>
    <name evidence="1" type="ORF">E2C01_032701</name>
</gene>
<name>A0A5B7F1F3_PORTR</name>
<proteinExistence type="predicted"/>
<reference evidence="1 2" key="1">
    <citation type="submission" date="2019-05" db="EMBL/GenBank/DDBJ databases">
        <title>Another draft genome of Portunus trituberculatus and its Hox gene families provides insights of decapod evolution.</title>
        <authorList>
            <person name="Jeong J.-H."/>
            <person name="Song I."/>
            <person name="Kim S."/>
            <person name="Choi T."/>
            <person name="Kim D."/>
            <person name="Ryu S."/>
            <person name="Kim W."/>
        </authorList>
    </citation>
    <scope>NUCLEOTIDE SEQUENCE [LARGE SCALE GENOMIC DNA]</scope>
    <source>
        <tissue evidence="1">Muscle</tissue>
    </source>
</reference>
<evidence type="ECO:0000313" key="2">
    <source>
        <dbReference type="Proteomes" id="UP000324222"/>
    </source>
</evidence>
<organism evidence="1 2">
    <name type="scientific">Portunus trituberculatus</name>
    <name type="common">Swimming crab</name>
    <name type="synonym">Neptunus trituberculatus</name>
    <dbReference type="NCBI Taxonomy" id="210409"/>
    <lineage>
        <taxon>Eukaryota</taxon>
        <taxon>Metazoa</taxon>
        <taxon>Ecdysozoa</taxon>
        <taxon>Arthropoda</taxon>
        <taxon>Crustacea</taxon>
        <taxon>Multicrustacea</taxon>
        <taxon>Malacostraca</taxon>
        <taxon>Eumalacostraca</taxon>
        <taxon>Eucarida</taxon>
        <taxon>Decapoda</taxon>
        <taxon>Pleocyemata</taxon>
        <taxon>Brachyura</taxon>
        <taxon>Eubrachyura</taxon>
        <taxon>Portunoidea</taxon>
        <taxon>Portunidae</taxon>
        <taxon>Portuninae</taxon>
        <taxon>Portunus</taxon>
    </lineage>
</organism>